<keyword evidence="7" id="KW-0479">Metal-binding</keyword>
<dbReference type="InterPro" id="IPR050124">
    <property type="entry name" value="tRNA_CCA-adding_enzyme"/>
</dbReference>
<dbReference type="GO" id="GO:0008033">
    <property type="term" value="P:tRNA processing"/>
    <property type="evidence" value="ECO:0007669"/>
    <property type="project" value="UniProtKB-KW"/>
</dbReference>
<keyword evidence="12" id="KW-0175">Coiled coil</keyword>
<dbReference type="CDD" id="cd00077">
    <property type="entry name" value="HDc"/>
    <property type="match status" value="1"/>
</dbReference>
<sequence length="453" mass="52154">MKSFDFVKREIQNDEVLKSIKTLLNGQKAWLVGGYIRDLFLNIKSFDRDIVVLSNAQKLAKNIANELEATLVELDCENEIYRVVLKDKKNYLDISLALDSNILKDVKRRDFTINSIMFDISENNFFDPCDGILALEQKKLICADLNNLSDDPLRMLRVFRFVSLYDFCVDDNVLEFINNNADLIKKSAPERINQELLKFFGGDFCAKALLLADECNFLNKIFPFVDEIKKIPPNTHHHLDLFHHCVETVKTVRTNNPLLKLAAFCHDIGKPKTHTVEPSGRHRFIGHDKVGGRLVVPVLSNLKFSKKQIDYVSKMVENHIYPSALMSADEVQDKAKIRFIKKLDPYVKDIIELARADRLCARGPMVSEQMVEDNLKNLEKLLDFYNEIKPRLENLPKLLDGKEIMQILNIKPSPILGKVIEALREAQIEGIVKTKEEALQFIKDRYESNCKEM</sequence>
<feature type="domain" description="Poly A polymerase head" evidence="13">
    <location>
        <begin position="29"/>
        <end position="140"/>
    </location>
</feature>
<comment type="similarity">
    <text evidence="2 11">Belongs to the tRNA nucleotidyltransferase/poly(A) polymerase family.</text>
</comment>
<keyword evidence="6" id="KW-0548">Nucleotidyltransferase</keyword>
<keyword evidence="5" id="KW-0819">tRNA processing</keyword>
<dbReference type="SUPFAM" id="SSF81891">
    <property type="entry name" value="Poly A polymerase C-terminal region-like"/>
    <property type="match status" value="1"/>
</dbReference>
<keyword evidence="10 11" id="KW-0694">RNA-binding</keyword>
<keyword evidence="4 11" id="KW-0808">Transferase</keyword>
<evidence type="ECO:0000256" key="6">
    <source>
        <dbReference type="ARBA" id="ARBA00022695"/>
    </source>
</evidence>
<dbReference type="Pfam" id="PF12627">
    <property type="entry name" value="PolyA_pol_RNAbd"/>
    <property type="match status" value="1"/>
</dbReference>
<dbReference type="InterPro" id="IPR003607">
    <property type="entry name" value="HD/PDEase_dom"/>
</dbReference>
<comment type="caution">
    <text evidence="16">The sequence shown here is derived from an EMBL/GenBank/DDBJ whole genome shotgun (WGS) entry which is preliminary data.</text>
</comment>
<dbReference type="Gene3D" id="1.10.3090.10">
    <property type="entry name" value="cca-adding enzyme, domain 2"/>
    <property type="match status" value="1"/>
</dbReference>
<dbReference type="Gene3D" id="1.10.246.80">
    <property type="match status" value="1"/>
</dbReference>
<comment type="cofactor">
    <cofactor evidence="1">
        <name>Mg(2+)</name>
        <dbReference type="ChEBI" id="CHEBI:18420"/>
    </cofactor>
</comment>
<dbReference type="InterPro" id="IPR032828">
    <property type="entry name" value="PolyA_RNA-bd"/>
</dbReference>
<dbReference type="InterPro" id="IPR002646">
    <property type="entry name" value="PolA_pol_head_dom"/>
</dbReference>
<dbReference type="GO" id="GO:0000166">
    <property type="term" value="F:nucleotide binding"/>
    <property type="evidence" value="ECO:0007669"/>
    <property type="project" value="UniProtKB-KW"/>
</dbReference>
<evidence type="ECO:0000313" key="16">
    <source>
        <dbReference type="EMBL" id="HIS74626.1"/>
    </source>
</evidence>
<dbReference type="Pfam" id="PF01743">
    <property type="entry name" value="PolyA_pol"/>
    <property type="match status" value="1"/>
</dbReference>
<feature type="coiled-coil region" evidence="12">
    <location>
        <begin position="368"/>
        <end position="395"/>
    </location>
</feature>
<dbReference type="PANTHER" id="PTHR47545:SF2">
    <property type="entry name" value="CC-ADDING TRNA NUCLEOTIDYLTRANSFERASE"/>
    <property type="match status" value="1"/>
</dbReference>
<evidence type="ECO:0000256" key="4">
    <source>
        <dbReference type="ARBA" id="ARBA00022679"/>
    </source>
</evidence>
<dbReference type="SUPFAM" id="SSF81301">
    <property type="entry name" value="Nucleotidyltransferase"/>
    <property type="match status" value="1"/>
</dbReference>
<dbReference type="PANTHER" id="PTHR47545">
    <property type="entry name" value="MULTIFUNCTIONAL CCA PROTEIN"/>
    <property type="match status" value="1"/>
</dbReference>
<dbReference type="NCBIfam" id="TIGR00277">
    <property type="entry name" value="HDIG"/>
    <property type="match status" value="1"/>
</dbReference>
<organism evidence="16 17">
    <name type="scientific">Candidatus Galligastranaerophilus intestinavium</name>
    <dbReference type="NCBI Taxonomy" id="2840836"/>
    <lineage>
        <taxon>Bacteria</taxon>
        <taxon>Candidatus Galligastranaerophilus</taxon>
    </lineage>
</organism>
<dbReference type="Gene3D" id="3.30.460.10">
    <property type="entry name" value="Beta Polymerase, domain 2"/>
    <property type="match status" value="1"/>
</dbReference>
<dbReference type="EMBL" id="DVJQ01000051">
    <property type="protein sequence ID" value="HIS74626.1"/>
    <property type="molecule type" value="Genomic_DNA"/>
</dbReference>
<proteinExistence type="inferred from homology"/>
<keyword evidence="8" id="KW-0547">Nucleotide-binding</keyword>
<evidence type="ECO:0000256" key="7">
    <source>
        <dbReference type="ARBA" id="ARBA00022723"/>
    </source>
</evidence>
<dbReference type="InterPro" id="IPR043519">
    <property type="entry name" value="NT_sf"/>
</dbReference>
<evidence type="ECO:0000259" key="15">
    <source>
        <dbReference type="Pfam" id="PF12627"/>
    </source>
</evidence>
<reference evidence="16" key="1">
    <citation type="submission" date="2020-10" db="EMBL/GenBank/DDBJ databases">
        <authorList>
            <person name="Gilroy R."/>
        </authorList>
    </citation>
    <scope>NUCLEOTIDE SEQUENCE</scope>
    <source>
        <strain evidence="16">CHK152-2871</strain>
    </source>
</reference>
<dbReference type="InterPro" id="IPR006674">
    <property type="entry name" value="HD_domain"/>
</dbReference>
<dbReference type="Pfam" id="PF01966">
    <property type="entry name" value="HD"/>
    <property type="match status" value="1"/>
</dbReference>
<evidence type="ECO:0000259" key="13">
    <source>
        <dbReference type="Pfam" id="PF01743"/>
    </source>
</evidence>
<evidence type="ECO:0000256" key="11">
    <source>
        <dbReference type="RuleBase" id="RU003953"/>
    </source>
</evidence>
<evidence type="ECO:0000256" key="3">
    <source>
        <dbReference type="ARBA" id="ARBA00022555"/>
    </source>
</evidence>
<evidence type="ECO:0000259" key="14">
    <source>
        <dbReference type="Pfam" id="PF01966"/>
    </source>
</evidence>
<evidence type="ECO:0000313" key="17">
    <source>
        <dbReference type="Proteomes" id="UP000886865"/>
    </source>
</evidence>
<dbReference type="GO" id="GO:0016779">
    <property type="term" value="F:nucleotidyltransferase activity"/>
    <property type="evidence" value="ECO:0007669"/>
    <property type="project" value="UniProtKB-KW"/>
</dbReference>
<evidence type="ECO:0000256" key="9">
    <source>
        <dbReference type="ARBA" id="ARBA00022842"/>
    </source>
</evidence>
<dbReference type="Proteomes" id="UP000886865">
    <property type="component" value="Unassembled WGS sequence"/>
</dbReference>
<gene>
    <name evidence="16" type="ORF">IAA86_06370</name>
</gene>
<dbReference type="GO" id="GO:0000049">
    <property type="term" value="F:tRNA binding"/>
    <property type="evidence" value="ECO:0007669"/>
    <property type="project" value="UniProtKB-KW"/>
</dbReference>
<dbReference type="AlphaFoldDB" id="A0A9D1FIT0"/>
<evidence type="ECO:0000256" key="2">
    <source>
        <dbReference type="ARBA" id="ARBA00007265"/>
    </source>
</evidence>
<dbReference type="GO" id="GO:0046872">
    <property type="term" value="F:metal ion binding"/>
    <property type="evidence" value="ECO:0007669"/>
    <property type="project" value="UniProtKB-KW"/>
</dbReference>
<accession>A0A9D1FIT0</accession>
<evidence type="ECO:0000256" key="1">
    <source>
        <dbReference type="ARBA" id="ARBA00001946"/>
    </source>
</evidence>
<evidence type="ECO:0000256" key="10">
    <source>
        <dbReference type="ARBA" id="ARBA00022884"/>
    </source>
</evidence>
<name>A0A9D1FIT0_9BACT</name>
<evidence type="ECO:0000256" key="8">
    <source>
        <dbReference type="ARBA" id="ARBA00022741"/>
    </source>
</evidence>
<reference evidence="16" key="2">
    <citation type="journal article" date="2021" name="PeerJ">
        <title>Extensive microbial diversity within the chicken gut microbiome revealed by metagenomics and culture.</title>
        <authorList>
            <person name="Gilroy R."/>
            <person name="Ravi A."/>
            <person name="Getino M."/>
            <person name="Pursley I."/>
            <person name="Horton D.L."/>
            <person name="Alikhan N.F."/>
            <person name="Baker D."/>
            <person name="Gharbi K."/>
            <person name="Hall N."/>
            <person name="Watson M."/>
            <person name="Adriaenssens E.M."/>
            <person name="Foster-Nyarko E."/>
            <person name="Jarju S."/>
            <person name="Secka A."/>
            <person name="Antonio M."/>
            <person name="Oren A."/>
            <person name="Chaudhuri R.R."/>
            <person name="La Ragione R."/>
            <person name="Hildebrand F."/>
            <person name="Pallen M.J."/>
        </authorList>
    </citation>
    <scope>NUCLEOTIDE SEQUENCE</scope>
    <source>
        <strain evidence="16">CHK152-2871</strain>
    </source>
</reference>
<dbReference type="InterPro" id="IPR006675">
    <property type="entry name" value="HDIG_dom"/>
</dbReference>
<evidence type="ECO:0000256" key="12">
    <source>
        <dbReference type="SAM" id="Coils"/>
    </source>
</evidence>
<feature type="domain" description="tRNA nucleotidyltransferase/poly(A) polymerase RNA and SrmB- binding" evidence="15">
    <location>
        <begin position="166"/>
        <end position="227"/>
    </location>
</feature>
<protein>
    <submittedName>
        <fullName evidence="16">CCA tRNA nucleotidyltransferase</fullName>
    </submittedName>
</protein>
<keyword evidence="9" id="KW-0460">Magnesium</keyword>
<keyword evidence="3" id="KW-0820">tRNA-binding</keyword>
<evidence type="ECO:0000256" key="5">
    <source>
        <dbReference type="ARBA" id="ARBA00022694"/>
    </source>
</evidence>
<feature type="domain" description="HD" evidence="14">
    <location>
        <begin position="254"/>
        <end position="335"/>
    </location>
</feature>